<accession>A0A9P6LIB7</accession>
<organism evidence="2 3">
    <name type="scientific">Colletotrichum karsti</name>
    <dbReference type="NCBI Taxonomy" id="1095194"/>
    <lineage>
        <taxon>Eukaryota</taxon>
        <taxon>Fungi</taxon>
        <taxon>Dikarya</taxon>
        <taxon>Ascomycota</taxon>
        <taxon>Pezizomycotina</taxon>
        <taxon>Sordariomycetes</taxon>
        <taxon>Hypocreomycetidae</taxon>
        <taxon>Glomerellales</taxon>
        <taxon>Glomerellaceae</taxon>
        <taxon>Colletotrichum</taxon>
        <taxon>Colletotrichum boninense species complex</taxon>
    </lineage>
</organism>
<evidence type="ECO:0008006" key="4">
    <source>
        <dbReference type="Google" id="ProtNLM"/>
    </source>
</evidence>
<evidence type="ECO:0000256" key="1">
    <source>
        <dbReference type="SAM" id="MobiDB-lite"/>
    </source>
</evidence>
<reference evidence="2" key="2">
    <citation type="submission" date="2020-11" db="EMBL/GenBank/DDBJ databases">
        <title>Whole genome sequencing of Colletotrichum sp.</title>
        <authorList>
            <person name="Li H."/>
        </authorList>
    </citation>
    <scope>NUCLEOTIDE SEQUENCE</scope>
    <source>
        <strain evidence="2">CkLH20</strain>
    </source>
</reference>
<dbReference type="InterPro" id="IPR021833">
    <property type="entry name" value="DUF3425"/>
</dbReference>
<proteinExistence type="predicted"/>
<dbReference type="GeneID" id="62165039"/>
<dbReference type="Proteomes" id="UP000781932">
    <property type="component" value="Unassembled WGS sequence"/>
</dbReference>
<dbReference type="CDD" id="cd14688">
    <property type="entry name" value="bZIP_YAP"/>
    <property type="match status" value="1"/>
</dbReference>
<reference evidence="2" key="1">
    <citation type="submission" date="2020-03" db="EMBL/GenBank/DDBJ databases">
        <authorList>
            <person name="He L."/>
        </authorList>
    </citation>
    <scope>NUCLEOTIDE SEQUENCE</scope>
    <source>
        <strain evidence="2">CkLH20</strain>
    </source>
</reference>
<gene>
    <name evidence="2" type="ORF">CkaCkLH20_09250</name>
</gene>
<dbReference type="RefSeq" id="XP_038742898.1">
    <property type="nucleotide sequence ID" value="XM_038891965.1"/>
</dbReference>
<feature type="compositionally biased region" description="Low complexity" evidence="1">
    <location>
        <begin position="72"/>
        <end position="83"/>
    </location>
</feature>
<evidence type="ECO:0000313" key="3">
    <source>
        <dbReference type="Proteomes" id="UP000781932"/>
    </source>
</evidence>
<evidence type="ECO:0000313" key="2">
    <source>
        <dbReference type="EMBL" id="KAF9873437.1"/>
    </source>
</evidence>
<feature type="region of interest" description="Disordered" evidence="1">
    <location>
        <begin position="17"/>
        <end position="88"/>
    </location>
</feature>
<dbReference type="OrthoDB" id="2245989at2759"/>
<keyword evidence="3" id="KW-1185">Reference proteome</keyword>
<dbReference type="PANTHER" id="PTHR38116">
    <property type="entry name" value="CHROMOSOME 7, WHOLE GENOME SHOTGUN SEQUENCE"/>
    <property type="match status" value="1"/>
</dbReference>
<dbReference type="Pfam" id="PF11905">
    <property type="entry name" value="DUF3425"/>
    <property type="match status" value="1"/>
</dbReference>
<sequence>MVQPAVRTIISSEDVWQGKTSPAERRKIQNRLNQRAWRQRRKLEKLRQGTARGAKSSSTAESALVVARKDSSTSSSSSPSNEDATTDAAEDTATYMYDTAMELAHPGPKRRRANGERMYAKHATLMALTYIGRRRRLFELQDEDMDELYGIFLMKAMHSGSDPMADSLLPLVQFNLFRGLMENMKTLGLSLGMMCDEECDSPIGTDPRFHSQTVWDIPVYLRPTETQLSVVHHPWLDVLPLPRMRDNLIKMDGKYDDEELCLDMVGDGNAPSGKGEMILWGEPWDPMNWEVTDVFVNKWRSDAMERIDLYRLPNELIYCIMQSAGENRDCKLMRNLCLTSRRIYPFARVELYRNLKIPTMKAYGLLTRSLIENPALRRFIRIVDITISGSRYMADYSFLFRSWADHKYNDKNLAEAERNLLLLCKTSCNKSASDNARCVLSLFLLLLDRAEDVSLDLNAFSRPATRLLAAGLEMSRSTSPKALFPSLKRLRLTGDAMPNGAPEGVEVLTDKGAGAVLLPPDACVTGCEGVDDELTEPPLLGTSTETEIVVLLLLASVTLSAGKLKRDDVPRVEPDEEMG</sequence>
<name>A0A9P6LIB7_9PEZI</name>
<dbReference type="PANTHER" id="PTHR38116:SF5">
    <property type="entry name" value="BZIP DOMAIN-CONTAINING PROTEIN"/>
    <property type="match status" value="1"/>
</dbReference>
<dbReference type="AlphaFoldDB" id="A0A9P6LIB7"/>
<dbReference type="EMBL" id="JAATWM020000032">
    <property type="protein sequence ID" value="KAF9873437.1"/>
    <property type="molecule type" value="Genomic_DNA"/>
</dbReference>
<protein>
    <recommendedName>
        <fullName evidence="4">BZIP domain-containing protein</fullName>
    </recommendedName>
</protein>
<comment type="caution">
    <text evidence="2">The sequence shown here is derived from an EMBL/GenBank/DDBJ whole genome shotgun (WGS) entry which is preliminary data.</text>
</comment>